<evidence type="ECO:0000313" key="2">
    <source>
        <dbReference type="Proteomes" id="UP000268313"/>
    </source>
</evidence>
<reference evidence="2" key="1">
    <citation type="submission" date="2018-09" db="EMBL/GenBank/DDBJ databases">
        <authorList>
            <person name="Livingstone P.G."/>
            <person name="Whitworth D.E."/>
        </authorList>
    </citation>
    <scope>NUCLEOTIDE SEQUENCE [LARGE SCALE GENOMIC DNA]</scope>
    <source>
        <strain evidence="2">CA043D</strain>
    </source>
</reference>
<sequence length="80" mass="8886">MFFGMECFVPMGDLRSREMISASSDWLGFQYVRSSMPLRMPRRGVDDTSVSVVEELLERSDLLISKIGMVVSPTGGPEAP</sequence>
<proteinExistence type="predicted"/>
<keyword evidence="2" id="KW-1185">Reference proteome</keyword>
<dbReference type="EMBL" id="RAWE01000110">
    <property type="protein sequence ID" value="RKG99610.1"/>
    <property type="molecule type" value="Genomic_DNA"/>
</dbReference>
<comment type="caution">
    <text evidence="1">The sequence shown here is derived from an EMBL/GenBank/DDBJ whole genome shotgun (WGS) entry which is preliminary data.</text>
</comment>
<gene>
    <name evidence="1" type="ORF">D7X32_26040</name>
</gene>
<dbReference type="Proteomes" id="UP000268313">
    <property type="component" value="Unassembled WGS sequence"/>
</dbReference>
<accession>A0A3A8K629</accession>
<name>A0A3A8K629_9BACT</name>
<protein>
    <submittedName>
        <fullName evidence="1">Uncharacterized protein</fullName>
    </submittedName>
</protein>
<evidence type="ECO:0000313" key="1">
    <source>
        <dbReference type="EMBL" id="RKG99610.1"/>
    </source>
</evidence>
<organism evidence="1 2">
    <name type="scientific">Corallococcus carmarthensis</name>
    <dbReference type="NCBI Taxonomy" id="2316728"/>
    <lineage>
        <taxon>Bacteria</taxon>
        <taxon>Pseudomonadati</taxon>
        <taxon>Myxococcota</taxon>
        <taxon>Myxococcia</taxon>
        <taxon>Myxococcales</taxon>
        <taxon>Cystobacterineae</taxon>
        <taxon>Myxococcaceae</taxon>
        <taxon>Corallococcus</taxon>
    </lineage>
</organism>
<dbReference type="AlphaFoldDB" id="A0A3A8K629"/>